<feature type="compositionally biased region" description="Polar residues" evidence="1">
    <location>
        <begin position="171"/>
        <end position="183"/>
    </location>
</feature>
<evidence type="ECO:0000313" key="3">
    <source>
        <dbReference type="Proteomes" id="UP001306508"/>
    </source>
</evidence>
<comment type="caution">
    <text evidence="2">The sequence shown here is derived from an EMBL/GenBank/DDBJ whole genome shotgun (WGS) entry which is preliminary data.</text>
</comment>
<dbReference type="Proteomes" id="UP001306508">
    <property type="component" value="Unassembled WGS sequence"/>
</dbReference>
<feature type="region of interest" description="Disordered" evidence="1">
    <location>
        <begin position="171"/>
        <end position="250"/>
    </location>
</feature>
<feature type="compositionally biased region" description="Basic and acidic residues" evidence="1">
    <location>
        <begin position="16"/>
        <end position="25"/>
    </location>
</feature>
<feature type="region of interest" description="Disordered" evidence="1">
    <location>
        <begin position="1"/>
        <end position="40"/>
    </location>
</feature>
<organism evidence="2 3">
    <name type="scientific">Arxiozyma heterogenica</name>
    <dbReference type="NCBI Taxonomy" id="278026"/>
    <lineage>
        <taxon>Eukaryota</taxon>
        <taxon>Fungi</taxon>
        <taxon>Dikarya</taxon>
        <taxon>Ascomycota</taxon>
        <taxon>Saccharomycotina</taxon>
        <taxon>Saccharomycetes</taxon>
        <taxon>Saccharomycetales</taxon>
        <taxon>Saccharomycetaceae</taxon>
        <taxon>Arxiozyma</taxon>
    </lineage>
</organism>
<keyword evidence="3" id="KW-1185">Reference proteome</keyword>
<feature type="region of interest" description="Disordered" evidence="1">
    <location>
        <begin position="351"/>
        <end position="426"/>
    </location>
</feature>
<evidence type="ECO:0000256" key="1">
    <source>
        <dbReference type="SAM" id="MobiDB-lite"/>
    </source>
</evidence>
<feature type="compositionally biased region" description="Polar residues" evidence="1">
    <location>
        <begin position="224"/>
        <end position="234"/>
    </location>
</feature>
<proteinExistence type="predicted"/>
<evidence type="ECO:0000313" key="2">
    <source>
        <dbReference type="EMBL" id="KAK5779233.1"/>
    </source>
</evidence>
<gene>
    <name evidence="2" type="ORF">RI543_003121</name>
</gene>
<dbReference type="EMBL" id="JAWIZZ010000047">
    <property type="protein sequence ID" value="KAK5779233.1"/>
    <property type="molecule type" value="Genomic_DNA"/>
</dbReference>
<reference evidence="3" key="1">
    <citation type="submission" date="2023-07" db="EMBL/GenBank/DDBJ databases">
        <title>A draft genome of Kazachstania heterogenica Y-27499.</title>
        <authorList>
            <person name="Donic C."/>
            <person name="Kralova J.S."/>
            <person name="Fidel L."/>
            <person name="Ben-Dor S."/>
            <person name="Jung S."/>
        </authorList>
    </citation>
    <scope>NUCLEOTIDE SEQUENCE [LARGE SCALE GENOMIC DNA]</scope>
    <source>
        <strain evidence="3">Y27499</strain>
    </source>
</reference>
<feature type="compositionally biased region" description="Polar residues" evidence="1">
    <location>
        <begin position="385"/>
        <end position="412"/>
    </location>
</feature>
<name>A0AAN7WSL8_9SACH</name>
<feature type="compositionally biased region" description="Pro residues" evidence="1">
    <location>
        <begin position="356"/>
        <end position="374"/>
    </location>
</feature>
<sequence length="426" mass="48263">MSDSAASEYANSVPVKAKDNNEKSETNSSISTDTHYSDRDHANTITTQLKNEENATKNKKSNITNLLLNNDSISYKELIIKELKIENNSDEHKHLINGNDEDFNNFVKIKIIKKTQKLEELKSQNLDKLNILLDKCMKCDKFDNVTLNKIFSLIHTADDRIMDTVNFGNKVSSLPRSSKSKVPSNVDKKRKLEISNENTPKLASPRGYELCTTETSSREKNSDLSHQFNNSTRPYQLPAPKIPSSNQQTAVSSNWQHYTDPNVAYSNTGYIANPQPQNVHLQNSPNVGYYVSQTPQPTQLYSSQAYKISQNRQYLMVPQPISENLNRVDPNNTYGVENPYYKVPMSHPNFFHQQPLAPPGPQTSPYRQPLPPISKPLKKGHRRTQSASVSFGSYSNNNIEFRSPQTFNNSKPVNFLIHTPKHPPPS</sequence>
<dbReference type="AlphaFoldDB" id="A0AAN7WSL8"/>
<accession>A0AAN7WSL8</accession>
<protein>
    <submittedName>
        <fullName evidence="2">Uncharacterized protein</fullName>
    </submittedName>
</protein>